<dbReference type="GO" id="GO:0005524">
    <property type="term" value="F:ATP binding"/>
    <property type="evidence" value="ECO:0007669"/>
    <property type="project" value="UniProtKB-KW"/>
</dbReference>
<keyword evidence="6" id="KW-0547">Nucleotide-binding</keyword>
<evidence type="ECO:0000313" key="22">
    <source>
        <dbReference type="Proteomes" id="UP001162889"/>
    </source>
</evidence>
<evidence type="ECO:0000256" key="12">
    <source>
        <dbReference type="ARBA" id="ARBA00064003"/>
    </source>
</evidence>
<evidence type="ECO:0000256" key="8">
    <source>
        <dbReference type="ARBA" id="ARBA00022840"/>
    </source>
</evidence>
<evidence type="ECO:0000313" key="19">
    <source>
        <dbReference type="EMBL" id="MBV6322480.1"/>
    </source>
</evidence>
<evidence type="ECO:0000256" key="7">
    <source>
        <dbReference type="ARBA" id="ARBA00022777"/>
    </source>
</evidence>
<dbReference type="GO" id="GO:0000155">
    <property type="term" value="F:phosphorelay sensor kinase activity"/>
    <property type="evidence" value="ECO:0007669"/>
    <property type="project" value="InterPro"/>
</dbReference>
<dbReference type="EMBL" id="JAHTGR010000008">
    <property type="protein sequence ID" value="MBV6322480.1"/>
    <property type="molecule type" value="Genomic_DNA"/>
</dbReference>
<evidence type="ECO:0000256" key="15">
    <source>
        <dbReference type="PROSITE-ProRule" id="PRU00169"/>
    </source>
</evidence>
<keyword evidence="16" id="KW-0472">Membrane</keyword>
<dbReference type="InterPro" id="IPR001789">
    <property type="entry name" value="Sig_transdc_resp-reg_receiver"/>
</dbReference>
<keyword evidence="8" id="KW-0067">ATP-binding</keyword>
<gene>
    <name evidence="19" type="ORF">KVP70_16180</name>
    <name evidence="20" type="ORF">L1274_004429</name>
</gene>
<evidence type="ECO:0000256" key="11">
    <source>
        <dbReference type="ARBA" id="ARBA00058004"/>
    </source>
</evidence>
<dbReference type="InterPro" id="IPR001638">
    <property type="entry name" value="Solute-binding_3/MltF_N"/>
</dbReference>
<dbReference type="EMBL" id="JALJZU010000009">
    <property type="protein sequence ID" value="MCP2010687.1"/>
    <property type="molecule type" value="Genomic_DNA"/>
</dbReference>
<evidence type="ECO:0000256" key="10">
    <source>
        <dbReference type="ARBA" id="ARBA00023026"/>
    </source>
</evidence>
<feature type="domain" description="Response regulatory" evidence="18">
    <location>
        <begin position="909"/>
        <end position="1028"/>
    </location>
</feature>
<comment type="function">
    <text evidence="11">Member of the two-component regulatory system BvgS/BvgA. Phosphorylates BvgA via a four-step phosphorelay in response to environmental signals.</text>
</comment>
<evidence type="ECO:0000256" key="13">
    <source>
        <dbReference type="ARBA" id="ARBA00068150"/>
    </source>
</evidence>
<dbReference type="InterPro" id="IPR003594">
    <property type="entry name" value="HATPase_dom"/>
</dbReference>
<dbReference type="CDD" id="cd00082">
    <property type="entry name" value="HisKA"/>
    <property type="match status" value="1"/>
</dbReference>
<dbReference type="PROSITE" id="PS50110">
    <property type="entry name" value="RESPONSE_REGULATORY"/>
    <property type="match status" value="1"/>
</dbReference>
<keyword evidence="22" id="KW-1185">Reference proteome</keyword>
<evidence type="ECO:0000256" key="14">
    <source>
        <dbReference type="ARBA" id="ARBA00070152"/>
    </source>
</evidence>
<dbReference type="SMART" id="SM00387">
    <property type="entry name" value="HATPase_c"/>
    <property type="match status" value="1"/>
</dbReference>
<dbReference type="PROSITE" id="PS50109">
    <property type="entry name" value="HIS_KIN"/>
    <property type="match status" value="1"/>
</dbReference>
<dbReference type="Proteomes" id="UP001162889">
    <property type="component" value="Unassembled WGS sequence"/>
</dbReference>
<keyword evidence="7 20" id="KW-0418">Kinase</keyword>
<reference evidence="20" key="2">
    <citation type="submission" date="2022-03" db="EMBL/GenBank/DDBJ databases">
        <title>Genome Encyclopedia of Bacteria and Archaea VI: Functional Genomics of Type Strains.</title>
        <authorList>
            <person name="Whitman W."/>
        </authorList>
    </citation>
    <scope>NUCLEOTIDE SEQUENCE</scope>
    <source>
        <strain evidence="20">HSC-15S17</strain>
    </source>
</reference>
<evidence type="ECO:0000256" key="4">
    <source>
        <dbReference type="ARBA" id="ARBA00022679"/>
    </source>
</evidence>
<dbReference type="FunFam" id="1.10.287.130:FF:000002">
    <property type="entry name" value="Two-component osmosensing histidine kinase"/>
    <property type="match status" value="1"/>
</dbReference>
<dbReference type="Pfam" id="PF00072">
    <property type="entry name" value="Response_reg"/>
    <property type="match status" value="1"/>
</dbReference>
<evidence type="ECO:0000256" key="6">
    <source>
        <dbReference type="ARBA" id="ARBA00022741"/>
    </source>
</evidence>
<dbReference type="AlphaFoldDB" id="A0AA41L8R8"/>
<comment type="catalytic activity">
    <reaction evidence="1">
        <text>ATP + protein L-histidine = ADP + protein N-phospho-L-histidine.</text>
        <dbReference type="EC" id="2.7.13.3"/>
    </reaction>
</comment>
<dbReference type="SMART" id="SM00448">
    <property type="entry name" value="REC"/>
    <property type="match status" value="1"/>
</dbReference>
<accession>A0AA41L8R8</accession>
<dbReference type="SMART" id="SM00062">
    <property type="entry name" value="PBPb"/>
    <property type="match status" value="2"/>
</dbReference>
<dbReference type="Pfam" id="PF00512">
    <property type="entry name" value="HisKA"/>
    <property type="match status" value="1"/>
</dbReference>
<dbReference type="RefSeq" id="WP_217943250.1">
    <property type="nucleotide sequence ID" value="NZ_JAHTGR010000008.1"/>
</dbReference>
<keyword evidence="16" id="KW-1133">Transmembrane helix</keyword>
<feature type="transmembrane region" description="Helical" evidence="16">
    <location>
        <begin position="514"/>
        <end position="535"/>
    </location>
</feature>
<dbReference type="Proteomes" id="UP001155901">
    <property type="component" value="Unassembled WGS sequence"/>
</dbReference>
<keyword evidence="5" id="KW-0732">Signal</keyword>
<keyword evidence="4" id="KW-0808">Transferase</keyword>
<keyword evidence="16" id="KW-0812">Transmembrane</keyword>
<evidence type="ECO:0000259" key="17">
    <source>
        <dbReference type="PROSITE" id="PS50109"/>
    </source>
</evidence>
<evidence type="ECO:0000256" key="2">
    <source>
        <dbReference type="ARBA" id="ARBA00012438"/>
    </source>
</evidence>
<name>A0AA41L8R8_9BURK</name>
<keyword evidence="9" id="KW-0902">Two-component regulatory system</keyword>
<evidence type="ECO:0000256" key="3">
    <source>
        <dbReference type="ARBA" id="ARBA00022553"/>
    </source>
</evidence>
<evidence type="ECO:0000256" key="9">
    <source>
        <dbReference type="ARBA" id="ARBA00023012"/>
    </source>
</evidence>
<protein>
    <recommendedName>
        <fullName evidence="13">Sensory/regulatory protein RpfC</fullName>
        <ecNumber evidence="2">2.7.13.3</ecNumber>
    </recommendedName>
    <alternativeName>
        <fullName evidence="14">Virulence sensor protein BvgS</fullName>
    </alternativeName>
</protein>
<dbReference type="InterPro" id="IPR003661">
    <property type="entry name" value="HisK_dim/P_dom"/>
</dbReference>
<proteinExistence type="predicted"/>
<dbReference type="Pfam" id="PF02518">
    <property type="entry name" value="HATPase_c"/>
    <property type="match status" value="1"/>
</dbReference>
<keyword evidence="3 15" id="KW-0597">Phosphoprotein</keyword>
<dbReference type="EC" id="2.7.13.3" evidence="2"/>
<sequence>MATTSLFSHMLALRRYLAWNIVLLVAGLLLAGLPFSSHAASVSEPRTLKIGFVKQGEQFLLQYVDAFGVHQGVGPDTLRAVLSTRGNGILQYIHYASPEAALYGLQHGEIDVMSNMLDSPERRRTYWVSAGYVDVPSGVVQARGAPATDVLASLRGRRVALVGDAWRSYLQQLSPQAVPVLLPTASAAVQAVADGHADAYFGHYFAGVSEIQKKGMGFLQAVQLPGIHRSLHFLTRPDDRHTIELLSSGLDELPVQVRADIYQRWMERRQDVERHQLIFSAEERAWLATHPILKMGIPGFSTSYDYLDGDQNWHGPGTEILRRFALRAGIRVEAVILSKYDIPQELLERGGIDIIPSSTTGSARRGMLESSAYAHSSWGWVRKPDDSSVIRRVAGVPWRLLSVQSGENWTSREIIPSAATAEALASVVAGRADAAYVNLSAAADVISQFYSGRLHITAGKTGVEYIGFGMPADHAILCDMLNRLIGTYSAEELAELAQVDHQPLVSVGYDKRKVLWSALLIAAAVVVIVVSLSWINHRIRVARRGAEDARYQAELARADAIVARRQAETADHAKSIFLATMSHEIRTPMNGVIGVIDLLQDTALDEQQHRFLRVADQSARLLLRVLNDVLDYSKIEAGALVLDQAPFDLYEVAAHIATLFRPAALEQEVRLSVAVMPHFDRRVLGDAVRLTQVLANLVSNAIRFTRQGEVLVELRNHLRRGVPHLQMRVIDTGGGMSQEFQSRLFTPFQQEQAAGNAGRSGTGLGLSIVKQLAEKMGGQVGVVSALGAGTTVAVEIPIVWDGQATLWPNLTGNSAHVTVASPLMRKALRAWLLKMGMRSTDRASATLLVAEVGLAGVRLEVAGRPPVTISTPAEFMREAADMLGVSAPRKAPPAEGSAKVVRIQPLSGDVLLCEDHEVNRDIMSRQIIKLGFSARTAVDGEDGLRQWRARQPAIVLADCHMPGMDGYALTRAIRTAEAELGLPRTLIVAISANASKDDNDACLAAGMDDYLCKPLTRQMLANCLERWGRYQAPEAAAGGQPAA</sequence>
<keyword evidence="10" id="KW-0843">Virulence</keyword>
<comment type="caution">
    <text evidence="19">The sequence shown here is derived from an EMBL/GenBank/DDBJ whole genome shotgun (WGS) entry which is preliminary data.</text>
</comment>
<dbReference type="SMART" id="SM00388">
    <property type="entry name" value="HisKA"/>
    <property type="match status" value="1"/>
</dbReference>
<organism evidence="19 21">
    <name type="scientific">Duganella violaceipulchra</name>
    <dbReference type="NCBI Taxonomy" id="2849652"/>
    <lineage>
        <taxon>Bacteria</taxon>
        <taxon>Pseudomonadati</taxon>
        <taxon>Pseudomonadota</taxon>
        <taxon>Betaproteobacteria</taxon>
        <taxon>Burkholderiales</taxon>
        <taxon>Oxalobacteraceae</taxon>
        <taxon>Telluria group</taxon>
        <taxon>Duganella</taxon>
    </lineage>
</organism>
<reference evidence="19" key="1">
    <citation type="submission" date="2021-07" db="EMBL/GenBank/DDBJ databases">
        <title>Characterization of violacein-producing bacteria and related species.</title>
        <authorList>
            <person name="Wilson H.S."/>
            <person name="De Leon M.E."/>
        </authorList>
    </citation>
    <scope>NUCLEOTIDE SEQUENCE</scope>
    <source>
        <strain evidence="19">HSC-15S17</strain>
    </source>
</reference>
<comment type="subunit">
    <text evidence="12">At low DSF concentrations, interacts with RpfF.</text>
</comment>
<evidence type="ECO:0000256" key="16">
    <source>
        <dbReference type="SAM" id="Phobius"/>
    </source>
</evidence>
<dbReference type="InterPro" id="IPR005467">
    <property type="entry name" value="His_kinase_dom"/>
</dbReference>
<dbReference type="FunFam" id="3.30.565.10:FF:000010">
    <property type="entry name" value="Sensor histidine kinase RcsC"/>
    <property type="match status" value="1"/>
</dbReference>
<dbReference type="CDD" id="cd17546">
    <property type="entry name" value="REC_hyHK_CKI1_RcsC-like"/>
    <property type="match status" value="1"/>
</dbReference>
<evidence type="ECO:0000256" key="1">
    <source>
        <dbReference type="ARBA" id="ARBA00000085"/>
    </source>
</evidence>
<evidence type="ECO:0000256" key="5">
    <source>
        <dbReference type="ARBA" id="ARBA00022729"/>
    </source>
</evidence>
<dbReference type="Pfam" id="PF00497">
    <property type="entry name" value="SBP_bac_3"/>
    <property type="match status" value="1"/>
</dbReference>
<evidence type="ECO:0000259" key="18">
    <source>
        <dbReference type="PROSITE" id="PS50110"/>
    </source>
</evidence>
<dbReference type="PANTHER" id="PTHR45339">
    <property type="entry name" value="HYBRID SIGNAL TRANSDUCTION HISTIDINE KINASE J"/>
    <property type="match status" value="1"/>
</dbReference>
<evidence type="ECO:0000313" key="20">
    <source>
        <dbReference type="EMBL" id="MCP2010687.1"/>
    </source>
</evidence>
<feature type="domain" description="Histidine kinase" evidence="17">
    <location>
        <begin position="580"/>
        <end position="800"/>
    </location>
</feature>
<feature type="modified residue" description="4-aspartylphosphate" evidence="15">
    <location>
        <position position="958"/>
    </location>
</feature>
<dbReference type="PANTHER" id="PTHR45339:SF5">
    <property type="entry name" value="HISTIDINE KINASE"/>
    <property type="match status" value="1"/>
</dbReference>
<evidence type="ECO:0000313" key="21">
    <source>
        <dbReference type="Proteomes" id="UP001155901"/>
    </source>
</evidence>